<dbReference type="STRING" id="1123069.ruthe_02297"/>
<dbReference type="InterPro" id="IPR043128">
    <property type="entry name" value="Rev_trsase/Diguanyl_cyclase"/>
</dbReference>
<evidence type="ECO:0000313" key="6">
    <source>
        <dbReference type="Proteomes" id="UP000015346"/>
    </source>
</evidence>
<dbReference type="GO" id="GO:0051607">
    <property type="term" value="P:defense response to virus"/>
    <property type="evidence" value="ECO:0007669"/>
    <property type="project" value="UniProtKB-KW"/>
</dbReference>
<feature type="region of interest" description="Disordered" evidence="3">
    <location>
        <begin position="1"/>
        <end position="22"/>
    </location>
</feature>
<evidence type="ECO:0000256" key="3">
    <source>
        <dbReference type="SAM" id="MobiDB-lite"/>
    </source>
</evidence>
<comment type="caution">
    <text evidence="5">The sequence shown here is derived from an EMBL/GenBank/DDBJ whole genome shotgun (WGS) entry which is preliminary data.</text>
</comment>
<keyword evidence="1" id="KW-0547">Nucleotide-binding</keyword>
<dbReference type="InterPro" id="IPR054767">
    <property type="entry name" value="Cas10-Cmr2_palm2"/>
</dbReference>
<evidence type="ECO:0000259" key="4">
    <source>
        <dbReference type="PROSITE" id="PS50887"/>
    </source>
</evidence>
<dbReference type="PANTHER" id="PTHR36528:SF1">
    <property type="entry name" value="CRISPR SYSTEM SINGLE-STRAND-SPECIFIC DEOXYRIBONUCLEASE CAS10_CSM1 (SUBTYPE III-A)"/>
    <property type="match status" value="1"/>
</dbReference>
<dbReference type="GO" id="GO:0000166">
    <property type="term" value="F:nucleotide binding"/>
    <property type="evidence" value="ECO:0007669"/>
    <property type="project" value="UniProtKB-KW"/>
</dbReference>
<dbReference type="RefSeq" id="WP_021098379.1">
    <property type="nucleotide sequence ID" value="NZ_KE557322.1"/>
</dbReference>
<proteinExistence type="predicted"/>
<dbReference type="InterPro" id="IPR000160">
    <property type="entry name" value="GGDEF_dom"/>
</dbReference>
<evidence type="ECO:0000256" key="1">
    <source>
        <dbReference type="ARBA" id="ARBA00022741"/>
    </source>
</evidence>
<dbReference type="AlphaFoldDB" id="S9QXG5"/>
<dbReference type="EMBL" id="AOLV01000027">
    <property type="protein sequence ID" value="EPX84338.1"/>
    <property type="molecule type" value="Genomic_DNA"/>
</dbReference>
<dbReference type="HOGENOM" id="CLU_825192_0_0_5"/>
<accession>S9QXG5</accession>
<dbReference type="InterPro" id="IPR029787">
    <property type="entry name" value="Nucleotide_cyclase"/>
</dbReference>
<feature type="domain" description="GGDEF" evidence="4">
    <location>
        <begin position="84"/>
        <end position="220"/>
    </location>
</feature>
<organism evidence="5 6">
    <name type="scientific">Rubellimicrobium thermophilum DSM 16684</name>
    <dbReference type="NCBI Taxonomy" id="1123069"/>
    <lineage>
        <taxon>Bacteria</taxon>
        <taxon>Pseudomonadati</taxon>
        <taxon>Pseudomonadota</taxon>
        <taxon>Alphaproteobacteria</taxon>
        <taxon>Rhodobacterales</taxon>
        <taxon>Roseobacteraceae</taxon>
        <taxon>Rubellimicrobium</taxon>
    </lineage>
</organism>
<dbReference type="InterPro" id="IPR052117">
    <property type="entry name" value="Cas10/Csm1_subtype-III-A"/>
</dbReference>
<name>S9QXG5_9RHOB</name>
<gene>
    <name evidence="5" type="ORF">ruthe_02297</name>
</gene>
<dbReference type="PROSITE" id="PS50887">
    <property type="entry name" value="GGDEF"/>
    <property type="match status" value="1"/>
</dbReference>
<dbReference type="Proteomes" id="UP000015346">
    <property type="component" value="Unassembled WGS sequence"/>
</dbReference>
<keyword evidence="6" id="KW-1185">Reference proteome</keyword>
<feature type="non-terminal residue" evidence="5">
    <location>
        <position position="1"/>
    </location>
</feature>
<dbReference type="InterPro" id="IPR013408">
    <property type="entry name" value="Cas10/Csm1"/>
</dbReference>
<keyword evidence="2" id="KW-0051">Antiviral defense</keyword>
<dbReference type="Gene3D" id="3.30.70.270">
    <property type="match status" value="1"/>
</dbReference>
<sequence>GPARGWRWLSAPPGGAGPPALRPGPPWVARFAGEDPRRRYEALARAAGMTLTTPEAIATGEIETFECLALEALEEEGGRVRGRPLLALLKGDVDRLGQIFARGLGRFDLARRMALSRLMDLYFTLRLPHLLERHAPQSYTLYAGGDDFVLILPWRQGLAFARHLREDFAAFTGDNPDVTFSLGIALFPPHLPVSIAAAEAEARLERAKDDGRNRVSAVEPRSMTWEDFAAALEAAERFNAWLRDGTLATGALHRLLALEEARRRVAAGQGRGPDFGWRGKLAYHVARQRTAAGRPLPGEVAEAIRDLFGLGPDWRVNGPPRPGARLALTHALYRNR</sequence>
<evidence type="ECO:0000313" key="5">
    <source>
        <dbReference type="EMBL" id="EPX84338.1"/>
    </source>
</evidence>
<reference evidence="5 6" key="1">
    <citation type="journal article" date="2013" name="Stand. Genomic Sci.">
        <title>Genome sequence of the reddish-pigmented Rubellimicrobium thermophilum type strain (DSM 16684(T)), a member of the Roseobacter clade.</title>
        <authorList>
            <person name="Fiebig A."/>
            <person name="Riedel T."/>
            <person name="Gronow S."/>
            <person name="Petersen J."/>
            <person name="Klenk H.P."/>
            <person name="Goker M."/>
        </authorList>
    </citation>
    <scope>NUCLEOTIDE SEQUENCE [LARGE SCALE GENOMIC DNA]</scope>
    <source>
        <strain evidence="5 6">DSM 16684</strain>
    </source>
</reference>
<dbReference type="PANTHER" id="PTHR36528">
    <property type="entry name" value="CRISPR SYSTEM SINGLE-STRAND-SPECIFIC DEOXYRIBONUCLEASE CAS10/CSM1 (SUBTYPE III-A)"/>
    <property type="match status" value="1"/>
</dbReference>
<protein>
    <recommendedName>
        <fullName evidence="4">GGDEF domain-containing protein</fullName>
    </recommendedName>
</protein>
<evidence type="ECO:0000256" key="2">
    <source>
        <dbReference type="ARBA" id="ARBA00023118"/>
    </source>
</evidence>
<dbReference type="NCBIfam" id="TIGR02578">
    <property type="entry name" value="cas_TM1811_Csm1"/>
    <property type="match status" value="1"/>
</dbReference>
<dbReference type="SUPFAM" id="SSF55073">
    <property type="entry name" value="Nucleotide cyclase"/>
    <property type="match status" value="1"/>
</dbReference>
<dbReference type="Pfam" id="PF22335">
    <property type="entry name" value="Cas10-Cmr2_palm2"/>
    <property type="match status" value="1"/>
</dbReference>